<gene>
    <name evidence="1" type="ORF">BSK47_03730</name>
</gene>
<organism evidence="1 2">
    <name type="scientific">Paenibacillus odorifer</name>
    <dbReference type="NCBI Taxonomy" id="189426"/>
    <lineage>
        <taxon>Bacteria</taxon>
        <taxon>Bacillati</taxon>
        <taxon>Bacillota</taxon>
        <taxon>Bacilli</taxon>
        <taxon>Bacillales</taxon>
        <taxon>Paenibacillaceae</taxon>
        <taxon>Paenibacillus</taxon>
    </lineage>
</organism>
<protein>
    <submittedName>
        <fullName evidence="1">Uncharacterized protein</fullName>
    </submittedName>
</protein>
<evidence type="ECO:0000313" key="2">
    <source>
        <dbReference type="Proteomes" id="UP000187323"/>
    </source>
</evidence>
<reference evidence="1 2" key="1">
    <citation type="submission" date="2016-10" db="EMBL/GenBank/DDBJ databases">
        <title>Paenibacillus species isolates.</title>
        <authorList>
            <person name="Beno S.M."/>
        </authorList>
    </citation>
    <scope>NUCLEOTIDE SEQUENCE [LARGE SCALE GENOMIC DNA]</scope>
    <source>
        <strain evidence="1 2">FSL H7-0918</strain>
    </source>
</reference>
<evidence type="ECO:0000313" key="1">
    <source>
        <dbReference type="EMBL" id="OME23574.1"/>
    </source>
</evidence>
<dbReference type="EMBL" id="MPTO01000003">
    <property type="protein sequence ID" value="OME23574.1"/>
    <property type="molecule type" value="Genomic_DNA"/>
</dbReference>
<accession>A0AB36JNI8</accession>
<sequence>MNQPMGNFSHSKGCTNLDSIYVPDRIKDKYPNKSTAQLVNIYNKEKETKVALAGVVILRNEVATFSRKFFWIDN</sequence>
<proteinExistence type="predicted"/>
<dbReference type="Proteomes" id="UP000187323">
    <property type="component" value="Unassembled WGS sequence"/>
</dbReference>
<name>A0AB36JNI8_9BACL</name>
<dbReference type="AlphaFoldDB" id="A0AB36JNI8"/>
<dbReference type="RefSeq" id="WP_143766630.1">
    <property type="nucleotide sequence ID" value="NZ_MPTO01000003.1"/>
</dbReference>
<comment type="caution">
    <text evidence="1">The sequence shown here is derived from an EMBL/GenBank/DDBJ whole genome shotgun (WGS) entry which is preliminary data.</text>
</comment>